<dbReference type="Gene3D" id="1.25.40.290">
    <property type="entry name" value="ARM repeat domains"/>
    <property type="match status" value="1"/>
</dbReference>
<dbReference type="PANTHER" id="PTHR34070:SF1">
    <property type="entry name" value="DNA ALKYLATION REPAIR PROTEIN"/>
    <property type="match status" value="1"/>
</dbReference>
<keyword evidence="2" id="KW-1185">Reference proteome</keyword>
<accession>A0A562QMT3</accession>
<name>A0A562QMT3_9BACI</name>
<evidence type="ECO:0000313" key="1">
    <source>
        <dbReference type="EMBL" id="TWI57983.1"/>
    </source>
</evidence>
<comment type="caution">
    <text evidence="1">The sequence shown here is derived from an EMBL/GenBank/DDBJ whole genome shotgun (WGS) entry which is preliminary data.</text>
</comment>
<protein>
    <submittedName>
        <fullName evidence="1">DNA-7-methylguanine glycosylase</fullName>
    </submittedName>
</protein>
<proteinExistence type="predicted"/>
<dbReference type="InterPro" id="IPR016024">
    <property type="entry name" value="ARM-type_fold"/>
</dbReference>
<reference evidence="1 2" key="1">
    <citation type="journal article" date="2015" name="Stand. Genomic Sci.">
        <title>Genomic Encyclopedia of Bacterial and Archaeal Type Strains, Phase III: the genomes of soil and plant-associated and newly described type strains.</title>
        <authorList>
            <person name="Whitman W.B."/>
            <person name="Woyke T."/>
            <person name="Klenk H.P."/>
            <person name="Zhou Y."/>
            <person name="Lilburn T.G."/>
            <person name="Beck B.J."/>
            <person name="De Vos P."/>
            <person name="Vandamme P."/>
            <person name="Eisen J.A."/>
            <person name="Garrity G."/>
            <person name="Hugenholtz P."/>
            <person name="Kyrpides N.C."/>
        </authorList>
    </citation>
    <scope>NUCLEOTIDE SEQUENCE [LARGE SCALE GENOMIC DNA]</scope>
    <source>
        <strain evidence="1 2">CGMCC 1.10116</strain>
    </source>
</reference>
<dbReference type="Proteomes" id="UP000315711">
    <property type="component" value="Unassembled WGS sequence"/>
</dbReference>
<dbReference type="InterPro" id="IPR014825">
    <property type="entry name" value="DNA_alkylation"/>
</dbReference>
<gene>
    <name evidence="1" type="ORF">IQ10_01314</name>
</gene>
<dbReference type="Gene3D" id="1.20.1660.10">
    <property type="entry name" value="Hypothetical protein (EF3068)"/>
    <property type="match status" value="1"/>
</dbReference>
<dbReference type="EMBL" id="VLKZ01000003">
    <property type="protein sequence ID" value="TWI57983.1"/>
    <property type="molecule type" value="Genomic_DNA"/>
</dbReference>
<sequence length="224" mass="26539">MKSYVKELMNVFTNHSNSENANWMKKYMRDQFEFLGIKTPERRALLKTFINECGLPEKNEFEEVIKTLWVQPEREYQSIALDLLDKLKKQLQAESIPFIEELVASKSWWDTIDVLAPKILGHILQLNPSLVPSYTEKWIASDNIWFQRTAILFQLKYKEKTNEQLLFDLILRRSDSTEFFVQKAIGWALREYSKTNPESVRNFIMNNELKPLSKREGLKQLQKS</sequence>
<dbReference type="SUPFAM" id="SSF48371">
    <property type="entry name" value="ARM repeat"/>
    <property type="match status" value="1"/>
</dbReference>
<dbReference type="Pfam" id="PF08713">
    <property type="entry name" value="DNA_alkylation"/>
    <property type="match status" value="1"/>
</dbReference>
<organism evidence="1 2">
    <name type="scientific">Halalkalibacter nanhaiisediminis</name>
    <dbReference type="NCBI Taxonomy" id="688079"/>
    <lineage>
        <taxon>Bacteria</taxon>
        <taxon>Bacillati</taxon>
        <taxon>Bacillota</taxon>
        <taxon>Bacilli</taxon>
        <taxon>Bacillales</taxon>
        <taxon>Bacillaceae</taxon>
        <taxon>Halalkalibacter</taxon>
    </lineage>
</organism>
<dbReference type="RefSeq" id="WP_144449659.1">
    <property type="nucleotide sequence ID" value="NZ_VLKZ01000003.1"/>
</dbReference>
<dbReference type="PANTHER" id="PTHR34070">
    <property type="entry name" value="ARMADILLO-TYPE FOLD"/>
    <property type="match status" value="1"/>
</dbReference>
<dbReference type="AlphaFoldDB" id="A0A562QMT3"/>
<dbReference type="CDD" id="cd07064">
    <property type="entry name" value="AlkD_like_1"/>
    <property type="match status" value="1"/>
</dbReference>
<evidence type="ECO:0000313" key="2">
    <source>
        <dbReference type="Proteomes" id="UP000315711"/>
    </source>
</evidence>
<dbReference type="OrthoDB" id="9775346at2"/>